<dbReference type="InterPro" id="IPR036046">
    <property type="entry name" value="Acylphosphatase-like_dom_sf"/>
</dbReference>
<evidence type="ECO:0000256" key="6">
    <source>
        <dbReference type="RuleBase" id="RU004168"/>
    </source>
</evidence>
<dbReference type="SUPFAM" id="SSF54975">
    <property type="entry name" value="Acylphosphatase/BLUF domain-like"/>
    <property type="match status" value="1"/>
</dbReference>
<accession>A0A2H0LS56</accession>
<evidence type="ECO:0000256" key="5">
    <source>
        <dbReference type="RuleBase" id="RU000553"/>
    </source>
</evidence>
<evidence type="ECO:0000256" key="4">
    <source>
        <dbReference type="PROSITE-ProRule" id="PRU00520"/>
    </source>
</evidence>
<dbReference type="AlphaFoldDB" id="A0A2H0LS56"/>
<gene>
    <name evidence="8" type="ORF">COV74_01655</name>
</gene>
<comment type="caution">
    <text evidence="8">The sequence shown here is derived from an EMBL/GenBank/DDBJ whole genome shotgun (WGS) entry which is preliminary data.</text>
</comment>
<organism evidence="8 9">
    <name type="scientific">Candidatus Abzuiibacterium crystallinum</name>
    <dbReference type="NCBI Taxonomy" id="1974748"/>
    <lineage>
        <taxon>Bacteria</taxon>
        <taxon>Pseudomonadati</taxon>
        <taxon>Candidatus Omnitrophota</taxon>
        <taxon>Candidatus Abzuiibacterium</taxon>
    </lineage>
</organism>
<dbReference type="Proteomes" id="UP000230859">
    <property type="component" value="Unassembled WGS sequence"/>
</dbReference>
<comment type="similarity">
    <text evidence="1 6">Belongs to the acylphosphatase family.</text>
</comment>
<feature type="active site" evidence="4">
    <location>
        <position position="38"/>
    </location>
</feature>
<feature type="domain" description="Acylphosphatase-like" evidence="7">
    <location>
        <begin position="5"/>
        <end position="91"/>
    </location>
</feature>
<proteinExistence type="inferred from homology"/>
<dbReference type="PANTHER" id="PTHR47268">
    <property type="entry name" value="ACYLPHOSPHATASE"/>
    <property type="match status" value="1"/>
</dbReference>
<dbReference type="EC" id="3.6.1.7" evidence="2 4"/>
<protein>
    <recommendedName>
        <fullName evidence="2 4">Acylphosphatase</fullName>
        <ecNumber evidence="2 4">3.6.1.7</ecNumber>
    </recommendedName>
</protein>
<sequence length="91" mass="10212">MAKARLQIKISGRVQGVFFRKSACDEAERMGVCGYVRNLINGDVEIVCEGEEVSLSQFLGWCRQGPPMARVTKVDTKKLPATGEYKHFFVE</sequence>
<dbReference type="GO" id="GO:0003998">
    <property type="term" value="F:acylphosphatase activity"/>
    <property type="evidence" value="ECO:0007669"/>
    <property type="project" value="UniProtKB-EC"/>
</dbReference>
<dbReference type="PRINTS" id="PR00112">
    <property type="entry name" value="ACYLPHPHTASE"/>
</dbReference>
<keyword evidence="4 5" id="KW-0378">Hydrolase</keyword>
<dbReference type="PROSITE" id="PS51160">
    <property type="entry name" value="ACYLPHOSPHATASE_3"/>
    <property type="match status" value="1"/>
</dbReference>
<evidence type="ECO:0000313" key="8">
    <source>
        <dbReference type="EMBL" id="PIQ87252.1"/>
    </source>
</evidence>
<reference evidence="8 9" key="1">
    <citation type="submission" date="2017-09" db="EMBL/GenBank/DDBJ databases">
        <title>Depth-based differentiation of microbial function through sediment-hosted aquifers and enrichment of novel symbionts in the deep terrestrial subsurface.</title>
        <authorList>
            <person name="Probst A.J."/>
            <person name="Ladd B."/>
            <person name="Jarett J.K."/>
            <person name="Geller-Mcgrath D.E."/>
            <person name="Sieber C.M."/>
            <person name="Emerson J.B."/>
            <person name="Anantharaman K."/>
            <person name="Thomas B.C."/>
            <person name="Malmstrom R."/>
            <person name="Stieglmeier M."/>
            <person name="Klingl A."/>
            <person name="Woyke T."/>
            <person name="Ryan C.M."/>
            <person name="Banfield J.F."/>
        </authorList>
    </citation>
    <scope>NUCLEOTIDE SEQUENCE [LARGE SCALE GENOMIC DNA]</scope>
    <source>
        <strain evidence="8">CG11_big_fil_rev_8_21_14_0_20_45_26</strain>
    </source>
</reference>
<comment type="catalytic activity">
    <reaction evidence="3 4 5">
        <text>an acyl phosphate + H2O = a carboxylate + phosphate + H(+)</text>
        <dbReference type="Rhea" id="RHEA:14965"/>
        <dbReference type="ChEBI" id="CHEBI:15377"/>
        <dbReference type="ChEBI" id="CHEBI:15378"/>
        <dbReference type="ChEBI" id="CHEBI:29067"/>
        <dbReference type="ChEBI" id="CHEBI:43474"/>
        <dbReference type="ChEBI" id="CHEBI:59918"/>
        <dbReference type="EC" id="3.6.1.7"/>
    </reaction>
</comment>
<dbReference type="InterPro" id="IPR001792">
    <property type="entry name" value="Acylphosphatase-like_dom"/>
</dbReference>
<feature type="active site" evidence="4">
    <location>
        <position position="20"/>
    </location>
</feature>
<dbReference type="Pfam" id="PF00708">
    <property type="entry name" value="Acylphosphatase"/>
    <property type="match status" value="1"/>
</dbReference>
<evidence type="ECO:0000259" key="7">
    <source>
        <dbReference type="PROSITE" id="PS51160"/>
    </source>
</evidence>
<dbReference type="PANTHER" id="PTHR47268:SF4">
    <property type="entry name" value="ACYLPHOSPHATASE"/>
    <property type="match status" value="1"/>
</dbReference>
<name>A0A2H0LS56_9BACT</name>
<evidence type="ECO:0000256" key="3">
    <source>
        <dbReference type="ARBA" id="ARBA00047645"/>
    </source>
</evidence>
<dbReference type="Gene3D" id="3.30.70.100">
    <property type="match status" value="1"/>
</dbReference>
<evidence type="ECO:0000256" key="2">
    <source>
        <dbReference type="ARBA" id="ARBA00012150"/>
    </source>
</evidence>
<dbReference type="PROSITE" id="PS00150">
    <property type="entry name" value="ACYLPHOSPHATASE_1"/>
    <property type="match status" value="1"/>
</dbReference>
<dbReference type="InterPro" id="IPR020456">
    <property type="entry name" value="Acylphosphatase"/>
</dbReference>
<evidence type="ECO:0000313" key="9">
    <source>
        <dbReference type="Proteomes" id="UP000230859"/>
    </source>
</evidence>
<evidence type="ECO:0000256" key="1">
    <source>
        <dbReference type="ARBA" id="ARBA00005614"/>
    </source>
</evidence>
<dbReference type="InterPro" id="IPR017968">
    <property type="entry name" value="Acylphosphatase_CS"/>
</dbReference>
<dbReference type="PROSITE" id="PS00151">
    <property type="entry name" value="ACYLPHOSPHATASE_2"/>
    <property type="match status" value="1"/>
</dbReference>
<dbReference type="EMBL" id="PCVY01000016">
    <property type="protein sequence ID" value="PIQ87252.1"/>
    <property type="molecule type" value="Genomic_DNA"/>
</dbReference>